<dbReference type="eggNOG" id="COG4964">
    <property type="taxonomic scope" value="Bacteria"/>
</dbReference>
<dbReference type="PRINTS" id="PR00811">
    <property type="entry name" value="BCTERIALGSPD"/>
</dbReference>
<evidence type="ECO:0000259" key="4">
    <source>
        <dbReference type="Pfam" id="PF00263"/>
    </source>
</evidence>
<dbReference type="InterPro" id="IPR032789">
    <property type="entry name" value="T2SS-T3SS_pil_N"/>
</dbReference>
<feature type="compositionally biased region" description="Low complexity" evidence="2">
    <location>
        <begin position="566"/>
        <end position="577"/>
    </location>
</feature>
<dbReference type="GO" id="GO:0009306">
    <property type="term" value="P:protein secretion"/>
    <property type="evidence" value="ECO:0007669"/>
    <property type="project" value="InterPro"/>
</dbReference>
<evidence type="ECO:0000313" key="7">
    <source>
        <dbReference type="Proteomes" id="UP000006860"/>
    </source>
</evidence>
<feature type="domain" description="Type II/III secretion system secretin-like" evidence="4">
    <location>
        <begin position="309"/>
        <end position="470"/>
    </location>
</feature>
<dbReference type="InterPro" id="IPR004846">
    <property type="entry name" value="T2SS/T3SS_dom"/>
</dbReference>
<dbReference type="RefSeq" id="WP_013628604.1">
    <property type="nucleotide sequence ID" value="NC_015174.1"/>
</dbReference>
<reference evidence="7" key="1">
    <citation type="submission" date="2011-02" db="EMBL/GenBank/DDBJ databases">
        <title>The complete genome of Planctomyces brasiliensis DSM 5305.</title>
        <authorList>
            <person name="Lucas S."/>
            <person name="Copeland A."/>
            <person name="Lapidus A."/>
            <person name="Bruce D."/>
            <person name="Goodwin L."/>
            <person name="Pitluck S."/>
            <person name="Kyrpides N."/>
            <person name="Mavromatis K."/>
            <person name="Pagani I."/>
            <person name="Ivanova N."/>
            <person name="Ovchinnikova G."/>
            <person name="Lu M."/>
            <person name="Detter J.C."/>
            <person name="Han C."/>
            <person name="Land M."/>
            <person name="Hauser L."/>
            <person name="Markowitz V."/>
            <person name="Cheng J.-F."/>
            <person name="Hugenholtz P."/>
            <person name="Woyke T."/>
            <person name="Wu D."/>
            <person name="Tindall B."/>
            <person name="Pomrenke H.G."/>
            <person name="Brambilla E."/>
            <person name="Klenk H.-P."/>
            <person name="Eisen J.A."/>
        </authorList>
    </citation>
    <scope>NUCLEOTIDE SEQUENCE [LARGE SCALE GENOMIC DNA]</scope>
    <source>
        <strain evidence="7">ATCC 49424 / DSM 5305 / JCM 21570 / NBRC 103401 / IFAM 1448</strain>
    </source>
</reference>
<dbReference type="AlphaFoldDB" id="F0SLV5"/>
<dbReference type="Pfam" id="PF00263">
    <property type="entry name" value="Secretin"/>
    <property type="match status" value="1"/>
</dbReference>
<dbReference type="EMBL" id="CP002546">
    <property type="protein sequence ID" value="ADY59880.1"/>
    <property type="molecule type" value="Genomic_DNA"/>
</dbReference>
<protein>
    <submittedName>
        <fullName evidence="6">Type II and III secretion system protein</fullName>
    </submittedName>
</protein>
<gene>
    <name evidence="6" type="ordered locus">Plabr_2278</name>
</gene>
<sequence length="736" mass="79710">MRFASRLLGAISMQVRFTKAWACGVCFIAASLAASTATAQSDAPTRSAQSSRIQQRLDARIVSMPQVERKLELVLNRSQLVKTRSRVTRMAIADPTVIDIAPFEEDEFAIIGTAIGSTTLTLWFENDDNPLIYEVTVIDDPNVEEQLRIDYGKLERKIAILFPNSKVYLIPLHEKLVVKGQAKDAAEAARILQIVRGEFLDDYGGLYGPNGGAGRGGGGGGGYDDDGIRDEDDLYSSFIVNMLQVPGEYQVMLHVTIAELNRSQLRRMGVDFAVLFANGQHFIGSTISGGVPTLTGIFNNGDISVLINALASNGTAKILSRPSLTTLSGHPAQFLAGGEFAVPTTVGVGGVQGTSTQFRGFGTSMVVVPTVVDGDLFRLRIAPEFSQINQNNSVGGIPGLDSRRVQTTVELREGQTIVLGGLLSRQTASEVTRIPLLGEIPLIGPLMFNTKRATEDELELLVLVTPEIVRAMDPDEVPPMPGYYVTHPNDRELYRYAMTEGAPDLEVYQLAPYGNKVGYPNPVGFNVYNPSPATPQYGPIPQANQPNGYPTPSPWTEQNSRYGDPAAGQQSQQMMQGEGYPQGMDPSYNDQMMMQYPMQMPPGTQMPQDMELRPSPSLQPYSQPTPAAPPQGGGYQQAPPAMQGYPPAAPPSYRPSGDPSARSYRGGSPTAYNSNSQQPQVGRNYSQELFNQPPGRVVPASNQTAYPANSGQPMSTPSQYGQPQSGQQYRPAGYSR</sequence>
<evidence type="ECO:0000256" key="2">
    <source>
        <dbReference type="SAM" id="MobiDB-lite"/>
    </source>
</evidence>
<feature type="chain" id="PRO_5003257123" evidence="3">
    <location>
        <begin position="23"/>
        <end position="736"/>
    </location>
</feature>
<name>F0SLV5_RUBBR</name>
<dbReference type="KEGG" id="pbs:Plabr_2278"/>
<dbReference type="InterPro" id="IPR001775">
    <property type="entry name" value="GspD/PilQ"/>
</dbReference>
<feature type="signal peptide" evidence="3">
    <location>
        <begin position="1"/>
        <end position="22"/>
    </location>
</feature>
<dbReference type="PRINTS" id="PR01032">
    <property type="entry name" value="PHAGEIV"/>
</dbReference>
<evidence type="ECO:0000256" key="1">
    <source>
        <dbReference type="RuleBase" id="RU004003"/>
    </source>
</evidence>
<dbReference type="Pfam" id="PF13629">
    <property type="entry name" value="T2SS-T3SS_pil_N"/>
    <property type="match status" value="1"/>
</dbReference>
<dbReference type="Proteomes" id="UP000006860">
    <property type="component" value="Chromosome"/>
</dbReference>
<feature type="compositionally biased region" description="Low complexity" evidence="2">
    <location>
        <begin position="717"/>
        <end position="729"/>
    </location>
</feature>
<dbReference type="PANTHER" id="PTHR30332">
    <property type="entry name" value="PROBABLE GENERAL SECRETION PATHWAY PROTEIN D"/>
    <property type="match status" value="1"/>
</dbReference>
<keyword evidence="7" id="KW-1185">Reference proteome</keyword>
<feature type="domain" description="Pilus formation protein N-terminal" evidence="5">
    <location>
        <begin position="68"/>
        <end position="137"/>
    </location>
</feature>
<evidence type="ECO:0000256" key="3">
    <source>
        <dbReference type="SAM" id="SignalP"/>
    </source>
</evidence>
<feature type="compositionally biased region" description="Low complexity" evidence="2">
    <location>
        <begin position="594"/>
        <end position="609"/>
    </location>
</feature>
<proteinExistence type="inferred from homology"/>
<dbReference type="InterPro" id="IPR050810">
    <property type="entry name" value="Bact_Secretion_Sys_Channel"/>
</dbReference>
<feature type="compositionally biased region" description="Polar residues" evidence="2">
    <location>
        <begin position="542"/>
        <end position="561"/>
    </location>
</feature>
<dbReference type="GO" id="GO:0015627">
    <property type="term" value="C:type II protein secretion system complex"/>
    <property type="evidence" value="ECO:0007669"/>
    <property type="project" value="TreeGrafter"/>
</dbReference>
<organism evidence="6 7">
    <name type="scientific">Rubinisphaera brasiliensis (strain ATCC 49424 / DSM 5305 / JCM 21570 / IAM 15109 / NBRC 103401 / IFAM 1448)</name>
    <name type="common">Planctomyces brasiliensis</name>
    <dbReference type="NCBI Taxonomy" id="756272"/>
    <lineage>
        <taxon>Bacteria</taxon>
        <taxon>Pseudomonadati</taxon>
        <taxon>Planctomycetota</taxon>
        <taxon>Planctomycetia</taxon>
        <taxon>Planctomycetales</taxon>
        <taxon>Planctomycetaceae</taxon>
        <taxon>Rubinisphaera</taxon>
    </lineage>
</organism>
<feature type="compositionally biased region" description="Polar residues" evidence="2">
    <location>
        <begin position="700"/>
        <end position="716"/>
    </location>
</feature>
<keyword evidence="3" id="KW-0732">Signal</keyword>
<dbReference type="PANTHER" id="PTHR30332:SF17">
    <property type="entry name" value="TYPE IV PILIATION SYSTEM PROTEIN DR_0774-RELATED"/>
    <property type="match status" value="1"/>
</dbReference>
<dbReference type="OrthoDB" id="9775455at2"/>
<feature type="compositionally biased region" description="Polar residues" evidence="2">
    <location>
        <begin position="670"/>
        <end position="690"/>
    </location>
</feature>
<dbReference type="HOGENOM" id="CLU_017952_2_0_0"/>
<accession>F0SLV5</accession>
<dbReference type="STRING" id="756272.Plabr_2278"/>
<feature type="region of interest" description="Disordered" evidence="2">
    <location>
        <begin position="594"/>
        <end position="736"/>
    </location>
</feature>
<evidence type="ECO:0000259" key="5">
    <source>
        <dbReference type="Pfam" id="PF13629"/>
    </source>
</evidence>
<feature type="compositionally biased region" description="Low complexity" evidence="2">
    <location>
        <begin position="636"/>
        <end position="646"/>
    </location>
</feature>
<comment type="similarity">
    <text evidence="1">Belongs to the bacterial secretin family.</text>
</comment>
<evidence type="ECO:0000313" key="6">
    <source>
        <dbReference type="EMBL" id="ADY59880.1"/>
    </source>
</evidence>
<feature type="region of interest" description="Disordered" evidence="2">
    <location>
        <begin position="541"/>
        <end position="580"/>
    </location>
</feature>